<dbReference type="InterPro" id="IPR051057">
    <property type="entry name" value="PI-PLC_domain"/>
</dbReference>
<dbReference type="SMART" id="SM00148">
    <property type="entry name" value="PLCXc"/>
    <property type="match status" value="1"/>
</dbReference>
<dbReference type="InterPro" id="IPR000909">
    <property type="entry name" value="PLipase_C_PInositol-sp_X_dom"/>
</dbReference>
<feature type="compositionally biased region" description="Acidic residues" evidence="1">
    <location>
        <begin position="917"/>
        <end position="938"/>
    </location>
</feature>
<feature type="compositionally biased region" description="Acidic residues" evidence="1">
    <location>
        <begin position="630"/>
        <end position="661"/>
    </location>
</feature>
<accession>A0A8C7H4Q2</accession>
<evidence type="ECO:0000259" key="3">
    <source>
        <dbReference type="SMART" id="SM00148"/>
    </source>
</evidence>
<dbReference type="AlphaFoldDB" id="A0A8C7H4Q2"/>
<dbReference type="PANTHER" id="PTHR13593:SF147">
    <property type="entry name" value="1-PHOSPHATIDYLINOSITOL PHOSPHODIESTERASE-LIKE-RELATED"/>
    <property type="match status" value="1"/>
</dbReference>
<feature type="compositionally biased region" description="Acidic residues" evidence="1">
    <location>
        <begin position="873"/>
        <end position="909"/>
    </location>
</feature>
<feature type="signal peptide" evidence="2">
    <location>
        <begin position="1"/>
        <end position="19"/>
    </location>
</feature>
<evidence type="ECO:0000256" key="1">
    <source>
        <dbReference type="SAM" id="MobiDB-lite"/>
    </source>
</evidence>
<feature type="compositionally biased region" description="Acidic residues" evidence="1">
    <location>
        <begin position="673"/>
        <end position="732"/>
    </location>
</feature>
<sequence length="938" mass="102187">MGFPLCLCLLSLIFTTACGSGFSDDSTLNENSYKEKWMESIPDDKLLSAVTIPGTHESLTLYGGPLIQCQAWTLENQLKAGLRYFDIRVEASMFHNILDVMDGHLVHTKFHEVLNILWEFLDKHGSESVLLRVTLQGISMKKAGKCIKTLIENSEDRVWTKTFVPKMQEARGKIIFVQSTNFNVGTLNHDTFVTGDDTFKDIENKMKKITKHLKEAEENCGHALALTDSSATAIFKGPKTVAKVVNGQLNKLIVELQTGSNKSDCLGVISMDFPSPDLIHNIIEVNGKPGSVSSEHSGEPASVEPAPAEPEHTGCSDDSTLNENSYKEKWMESIPDDKLLSAVTIPGAHESLTLYGGPLIQCQAWTLENQLKAGLRYFDIRVEASMFHNILDVMDGHLVHTKFHEVLNILWEFLDKHGSESVLLRVTLQGISMKKAGKCIKTLIENSEDRVWTKTFVPKMQEARGKIIFVQSTNFNVGTLNHDTFVTGDDTFKDIENKMKKITKHLKEAEENCGHALALTDSSATAIFKGPKTVAKVVNGQLNKLIVELQTGSNKPDCLGVISMDFPSPDLIHNIIEINRNPGSGSSEQPEQPEPLEREPAKPQPAEEPEPVQPEPAQPETAGLGPVEPEPAEPEPAETQPVEEPEPVESEPTEAEPAEPEPVEKPEPAEPQPAEEPEPAEPEPAEPEPAEPEPAEVQPLEEPEPAEPEPAEPEPAEPEPAEAEPAEAEPAESEPAGPEPVEPEPVEPAEPEPVEPEPAEPEPVEPEPAEPEPVEPAEPEPAEPEPAEAEPAKPEPAESEPAGPEPVEPEPVEPAEPEPVEPEPAEPEPVEPEPAEPEPVEPAEAERAEPEPVDPEPVEPAEAEPAEPQLAEEPAEEPEPAEPEPVEPEPAEAEPAEAEPAEPEPAEPEPVEHEPAEPEPAEPEPVEPEPAEAEPVEA</sequence>
<proteinExistence type="predicted"/>
<feature type="region of interest" description="Disordered" evidence="1">
    <location>
        <begin position="289"/>
        <end position="322"/>
    </location>
</feature>
<dbReference type="PANTHER" id="PTHR13593">
    <property type="match status" value="1"/>
</dbReference>
<reference evidence="4" key="2">
    <citation type="submission" date="2025-09" db="UniProtKB">
        <authorList>
            <consortium name="Ensembl"/>
        </authorList>
    </citation>
    <scope>IDENTIFICATION</scope>
</reference>
<dbReference type="Ensembl" id="ENSOKIT00005055050.1">
    <property type="protein sequence ID" value="ENSOKIP00005052123.1"/>
    <property type="gene ID" value="ENSOKIG00005022035.1"/>
</dbReference>
<dbReference type="GO" id="GO:0008081">
    <property type="term" value="F:phosphoric diester hydrolase activity"/>
    <property type="evidence" value="ECO:0007669"/>
    <property type="project" value="InterPro"/>
</dbReference>
<evidence type="ECO:0000313" key="4">
    <source>
        <dbReference type="Ensembl" id="ENSOKIP00005052123.1"/>
    </source>
</evidence>
<keyword evidence="2" id="KW-0732">Signal</keyword>
<dbReference type="InterPro" id="IPR017946">
    <property type="entry name" value="PLC-like_Pdiesterase_TIM-brl"/>
</dbReference>
<dbReference type="SUPFAM" id="SSF51695">
    <property type="entry name" value="PLC-like phosphodiesterases"/>
    <property type="match status" value="2"/>
</dbReference>
<feature type="region of interest" description="Disordered" evidence="1">
    <location>
        <begin position="578"/>
        <end position="938"/>
    </location>
</feature>
<protein>
    <recommendedName>
        <fullName evidence="3">Phosphatidylinositol-specific phospholipase C X domain-containing protein</fullName>
    </recommendedName>
</protein>
<organism evidence="4 5">
    <name type="scientific">Oncorhynchus kisutch</name>
    <name type="common">Coho salmon</name>
    <name type="synonym">Salmo kisutch</name>
    <dbReference type="NCBI Taxonomy" id="8019"/>
    <lineage>
        <taxon>Eukaryota</taxon>
        <taxon>Metazoa</taxon>
        <taxon>Chordata</taxon>
        <taxon>Craniata</taxon>
        <taxon>Vertebrata</taxon>
        <taxon>Euteleostomi</taxon>
        <taxon>Actinopterygii</taxon>
        <taxon>Neopterygii</taxon>
        <taxon>Teleostei</taxon>
        <taxon>Protacanthopterygii</taxon>
        <taxon>Salmoniformes</taxon>
        <taxon>Salmonidae</taxon>
        <taxon>Salmoninae</taxon>
        <taxon>Oncorhynchus</taxon>
    </lineage>
</organism>
<dbReference type="Proteomes" id="UP000694557">
    <property type="component" value="Unassembled WGS sequence"/>
</dbReference>
<keyword evidence="5" id="KW-1185">Reference proteome</keyword>
<dbReference type="Gene3D" id="3.20.20.190">
    <property type="entry name" value="Phosphatidylinositol (PI) phosphodiesterase"/>
    <property type="match status" value="2"/>
</dbReference>
<feature type="compositionally biased region" description="Acidic residues" evidence="1">
    <location>
        <begin position="851"/>
        <end position="865"/>
    </location>
</feature>
<evidence type="ECO:0000313" key="5">
    <source>
        <dbReference type="Proteomes" id="UP000694557"/>
    </source>
</evidence>
<dbReference type="GO" id="GO:0006629">
    <property type="term" value="P:lipid metabolic process"/>
    <property type="evidence" value="ECO:0007669"/>
    <property type="project" value="InterPro"/>
</dbReference>
<feature type="chain" id="PRO_5034968608" description="Phosphatidylinositol-specific phospholipase C X domain-containing protein" evidence="2">
    <location>
        <begin position="20"/>
        <end position="938"/>
    </location>
</feature>
<feature type="compositionally biased region" description="Acidic residues" evidence="1">
    <location>
        <begin position="741"/>
        <end position="788"/>
    </location>
</feature>
<dbReference type="GeneTree" id="ENSGT00390000010118"/>
<reference evidence="4" key="1">
    <citation type="submission" date="2025-08" db="UniProtKB">
        <authorList>
            <consortium name="Ensembl"/>
        </authorList>
    </citation>
    <scope>IDENTIFICATION</scope>
</reference>
<evidence type="ECO:0000256" key="2">
    <source>
        <dbReference type="SAM" id="SignalP"/>
    </source>
</evidence>
<name>A0A8C7H4Q2_ONCKI</name>
<feature type="compositionally biased region" description="Acidic residues" evidence="1">
    <location>
        <begin position="807"/>
        <end position="843"/>
    </location>
</feature>
<feature type="domain" description="Phosphatidylinositol-specific phospholipase C X" evidence="3">
    <location>
        <begin position="43"/>
        <end position="179"/>
    </location>
</feature>